<feature type="domain" description="Glucose-methanol-choline oxidoreductase N-terminal" evidence="8">
    <location>
        <begin position="311"/>
        <end position="325"/>
    </location>
</feature>
<dbReference type="Proteomes" id="UP000838756">
    <property type="component" value="Unassembled WGS sequence"/>
</dbReference>
<dbReference type="Pfam" id="PF05199">
    <property type="entry name" value="GMC_oxred_C"/>
    <property type="match status" value="1"/>
</dbReference>
<evidence type="ECO:0000256" key="3">
    <source>
        <dbReference type="ARBA" id="ARBA00022630"/>
    </source>
</evidence>
<name>A0A8S4SIL7_9NEOP</name>
<evidence type="ECO:0000256" key="2">
    <source>
        <dbReference type="ARBA" id="ARBA00010790"/>
    </source>
</evidence>
<accession>A0A8S4SIL7</accession>
<feature type="binding site" evidence="5">
    <location>
        <position position="133"/>
    </location>
    <ligand>
        <name>FAD</name>
        <dbReference type="ChEBI" id="CHEBI:57692"/>
    </ligand>
</feature>
<proteinExistence type="inferred from homology"/>
<evidence type="ECO:0000256" key="4">
    <source>
        <dbReference type="ARBA" id="ARBA00022827"/>
    </source>
</evidence>
<keyword evidence="3 6" id="KW-0285">Flavoprotein</keyword>
<dbReference type="PANTHER" id="PTHR11552:SF147">
    <property type="entry name" value="CHOLINE DEHYDROGENASE, MITOCHONDRIAL"/>
    <property type="match status" value="1"/>
</dbReference>
<keyword evidence="10" id="KW-1185">Reference proteome</keyword>
<evidence type="ECO:0000313" key="9">
    <source>
        <dbReference type="EMBL" id="CAH2269001.1"/>
    </source>
</evidence>
<evidence type="ECO:0000256" key="5">
    <source>
        <dbReference type="PIRSR" id="PIRSR000137-2"/>
    </source>
</evidence>
<protein>
    <submittedName>
        <fullName evidence="9">Jg16025 protein</fullName>
    </submittedName>
</protein>
<keyword evidence="4 5" id="KW-0274">FAD</keyword>
<dbReference type="GO" id="GO:0016614">
    <property type="term" value="F:oxidoreductase activity, acting on CH-OH group of donors"/>
    <property type="evidence" value="ECO:0007669"/>
    <property type="project" value="InterPro"/>
</dbReference>
<comment type="cofactor">
    <cofactor evidence="1 5">
        <name>FAD</name>
        <dbReference type="ChEBI" id="CHEBI:57692"/>
    </cofactor>
</comment>
<dbReference type="OrthoDB" id="269227at2759"/>
<dbReference type="EMBL" id="CAKXAJ010026487">
    <property type="protein sequence ID" value="CAH2269001.1"/>
    <property type="molecule type" value="Genomic_DNA"/>
</dbReference>
<dbReference type="InterPro" id="IPR036188">
    <property type="entry name" value="FAD/NAD-bd_sf"/>
</dbReference>
<dbReference type="Gene3D" id="3.30.560.10">
    <property type="entry name" value="Glucose Oxidase, domain 3"/>
    <property type="match status" value="1"/>
</dbReference>
<evidence type="ECO:0000256" key="1">
    <source>
        <dbReference type="ARBA" id="ARBA00001974"/>
    </source>
</evidence>
<feature type="binding site" evidence="5">
    <location>
        <position position="275"/>
    </location>
    <ligand>
        <name>FAD</name>
        <dbReference type="ChEBI" id="CHEBI:57692"/>
    </ligand>
</feature>
<comment type="similarity">
    <text evidence="2 6">Belongs to the GMC oxidoreductase family.</text>
</comment>
<feature type="domain" description="Glucose-methanol-choline oxidoreductase N-terminal" evidence="7">
    <location>
        <begin position="127"/>
        <end position="150"/>
    </location>
</feature>
<dbReference type="SUPFAM" id="SSF54373">
    <property type="entry name" value="FAD-linked reductases, C-terminal domain"/>
    <property type="match status" value="1"/>
</dbReference>
<dbReference type="GO" id="GO:0050660">
    <property type="term" value="F:flavin adenine dinucleotide binding"/>
    <property type="evidence" value="ECO:0007669"/>
    <property type="project" value="InterPro"/>
</dbReference>
<evidence type="ECO:0000313" key="10">
    <source>
        <dbReference type="Proteomes" id="UP000838756"/>
    </source>
</evidence>
<dbReference type="Pfam" id="PF00732">
    <property type="entry name" value="GMC_oxred_N"/>
    <property type="match status" value="1"/>
</dbReference>
<dbReference type="PROSITE" id="PS00623">
    <property type="entry name" value="GMC_OXRED_1"/>
    <property type="match status" value="1"/>
</dbReference>
<evidence type="ECO:0000259" key="8">
    <source>
        <dbReference type="PROSITE" id="PS00624"/>
    </source>
</evidence>
<dbReference type="InterPro" id="IPR000172">
    <property type="entry name" value="GMC_OxRdtase_N"/>
</dbReference>
<dbReference type="InterPro" id="IPR007867">
    <property type="entry name" value="GMC_OxRtase_C"/>
</dbReference>
<sequence>MSGDTCVTSAGGATQLFASALNFLAATQCILPDSACSYNDEVANWETFDFIVLGGGSAGSVVANRLSEVCDWKVLLLEAGPEPPLEADIPRLYRTLSKTKYDWHYITKSNEDKQQALKNSAVPWLRGKMLGGTSSINAMLYVRGSDYDFQSWFDEGNPSWSPENVNYYFKKAENLQDIKLSTDDIIYDTYGHEGPLVVNSYNTTNEEVIQNVLDSYDYIGIKKVPDINAVKFQGHGVCGKSRVTARNGVRESTYRAYLKKAQNRSNLKIITNAFVTKILVNEEAKAYGVEVDINGRRKNVLVKLEVILSGGAINTPQILMLSGIGPKDHLLSKNIPCIVDLPGVGKNLQDHLSIPIPIYVDESEAEDIADQMFDVAKYLYNKTGYLAHVFLSDAIAFFSRSNEMKYPEFQSHFAIYRKNTTVRQFIDVYTDDVLNSLIRHISHKSLFSHNFNVLHPHSRGKIYLNTSNPYDYPIIDANYLGDERDIEDSVDGIKILTKIIDSPYYKSINAFIPRIEIPQCNQYEFLSDLYWRCYVIHMTSTMSHPVGTAKMGPSSADSVVDNLLKVHGVRGLRVIDASVMPFETSGNTNAPTIMIGEMGSDMIKDEYLGKSLSEDDIYN</sequence>
<dbReference type="AlphaFoldDB" id="A0A8S4SIL7"/>
<dbReference type="SUPFAM" id="SSF51905">
    <property type="entry name" value="FAD/NAD(P)-binding domain"/>
    <property type="match status" value="1"/>
</dbReference>
<dbReference type="Gene3D" id="3.50.50.60">
    <property type="entry name" value="FAD/NAD(P)-binding domain"/>
    <property type="match status" value="1"/>
</dbReference>
<reference evidence="9" key="1">
    <citation type="submission" date="2022-03" db="EMBL/GenBank/DDBJ databases">
        <authorList>
            <person name="Lindestad O."/>
        </authorList>
    </citation>
    <scope>NUCLEOTIDE SEQUENCE</scope>
</reference>
<organism evidence="9 10">
    <name type="scientific">Pararge aegeria aegeria</name>
    <dbReference type="NCBI Taxonomy" id="348720"/>
    <lineage>
        <taxon>Eukaryota</taxon>
        <taxon>Metazoa</taxon>
        <taxon>Ecdysozoa</taxon>
        <taxon>Arthropoda</taxon>
        <taxon>Hexapoda</taxon>
        <taxon>Insecta</taxon>
        <taxon>Pterygota</taxon>
        <taxon>Neoptera</taxon>
        <taxon>Endopterygota</taxon>
        <taxon>Lepidoptera</taxon>
        <taxon>Glossata</taxon>
        <taxon>Ditrysia</taxon>
        <taxon>Papilionoidea</taxon>
        <taxon>Nymphalidae</taxon>
        <taxon>Satyrinae</taxon>
        <taxon>Satyrini</taxon>
        <taxon>Parargina</taxon>
        <taxon>Pararge</taxon>
    </lineage>
</organism>
<gene>
    <name evidence="9" type="primary">jg16025</name>
    <name evidence="9" type="ORF">PAEG_LOCUS27299</name>
</gene>
<dbReference type="InterPro" id="IPR012132">
    <property type="entry name" value="GMC_OxRdtase"/>
</dbReference>
<dbReference type="PIRSF" id="PIRSF000137">
    <property type="entry name" value="Alcohol_oxidase"/>
    <property type="match status" value="1"/>
</dbReference>
<dbReference type="PANTHER" id="PTHR11552">
    <property type="entry name" value="GLUCOSE-METHANOL-CHOLINE GMC OXIDOREDUCTASE"/>
    <property type="match status" value="1"/>
</dbReference>
<comment type="caution">
    <text evidence="9">The sequence shown here is derived from an EMBL/GenBank/DDBJ whole genome shotgun (WGS) entry which is preliminary data.</text>
</comment>
<evidence type="ECO:0000259" key="7">
    <source>
        <dbReference type="PROSITE" id="PS00623"/>
    </source>
</evidence>
<evidence type="ECO:0000256" key="6">
    <source>
        <dbReference type="RuleBase" id="RU003968"/>
    </source>
</evidence>
<dbReference type="PROSITE" id="PS00624">
    <property type="entry name" value="GMC_OXRED_2"/>
    <property type="match status" value="1"/>
</dbReference>